<dbReference type="PIRSF" id="PIRSF018296">
    <property type="entry name" value="Format_dh_formtn"/>
    <property type="match status" value="1"/>
</dbReference>
<dbReference type="EMBL" id="FOHO01000001">
    <property type="protein sequence ID" value="SES72709.1"/>
    <property type="molecule type" value="Genomic_DNA"/>
</dbReference>
<organism evidence="6 7">
    <name type="scientific">Paracoccus homiensis</name>
    <dbReference type="NCBI Taxonomy" id="364199"/>
    <lineage>
        <taxon>Bacteria</taxon>
        <taxon>Pseudomonadati</taxon>
        <taxon>Pseudomonadota</taxon>
        <taxon>Alphaproteobacteria</taxon>
        <taxon>Rhodobacterales</taxon>
        <taxon>Paracoccaceae</taxon>
        <taxon>Paracoccus</taxon>
    </lineage>
</organism>
<dbReference type="Pfam" id="PF04216">
    <property type="entry name" value="FdhE_N"/>
    <property type="match status" value="1"/>
</dbReference>
<accession>A0A1H9YU55</accession>
<comment type="function">
    <text evidence="2">Necessary for formate dehydrogenase activity.</text>
</comment>
<comment type="similarity">
    <text evidence="2">Belongs to the FdhE family.</text>
</comment>
<dbReference type="OrthoDB" id="9794151at2"/>
<dbReference type="Proteomes" id="UP000199180">
    <property type="component" value="Unassembled WGS sequence"/>
</dbReference>
<gene>
    <name evidence="2" type="primary">fdhE</name>
    <name evidence="6" type="ORF">SAMN04489858_101306</name>
</gene>
<dbReference type="InterPro" id="IPR056774">
    <property type="entry name" value="FdhE_N"/>
</dbReference>
<dbReference type="GO" id="GO:0005829">
    <property type="term" value="C:cytosol"/>
    <property type="evidence" value="ECO:0007669"/>
    <property type="project" value="TreeGrafter"/>
</dbReference>
<dbReference type="GO" id="GO:0051604">
    <property type="term" value="P:protein maturation"/>
    <property type="evidence" value="ECO:0007669"/>
    <property type="project" value="TreeGrafter"/>
</dbReference>
<evidence type="ECO:0000259" key="4">
    <source>
        <dbReference type="Pfam" id="PF24859"/>
    </source>
</evidence>
<dbReference type="STRING" id="364199.SAMN04489858_101306"/>
<dbReference type="InterPro" id="IPR006452">
    <property type="entry name" value="Formate_DH_accessory"/>
</dbReference>
<dbReference type="GO" id="GO:0008199">
    <property type="term" value="F:ferric iron binding"/>
    <property type="evidence" value="ECO:0007669"/>
    <property type="project" value="TreeGrafter"/>
</dbReference>
<dbReference type="InterPro" id="IPR056796">
    <property type="entry name" value="FdhE_C"/>
</dbReference>
<feature type="domain" description="FdhE N-terminal" evidence="3">
    <location>
        <begin position="18"/>
        <end position="182"/>
    </location>
</feature>
<evidence type="ECO:0000256" key="2">
    <source>
        <dbReference type="HAMAP-Rule" id="MF_00611"/>
    </source>
</evidence>
<dbReference type="Pfam" id="PF24860">
    <property type="entry name" value="FdhE_C"/>
    <property type="match status" value="1"/>
</dbReference>
<sequence>MATTTHPDPGAIGGVPKPPLAILPDPDSLFARRANRFGFLAEHDPRLGPYLAFLADLTALQARLIDELPEPDPITRDRIELARASRMPPIDRDLQATDEVLHETLTVLCHEALSLEMPEPAKLALQAVVSADLADRHWLLENLLSDRIPEDSAAPHLFAAAAVQVHMARLASMLDAEALVPIRTGICPACGGRPVTSQITATQGIENLRYATCACCATRWNEVRVKCLSCASTKGISYRSVETEKATVKAEVCSECDSWVKVLYLVDNHSLDPVADDVASLGLDLMMKDTGFSRAGLNAYLAGY</sequence>
<dbReference type="SUPFAM" id="SSF144020">
    <property type="entry name" value="FdhE-like"/>
    <property type="match status" value="1"/>
</dbReference>
<dbReference type="InterPro" id="IPR024064">
    <property type="entry name" value="FdhE-like_sf"/>
</dbReference>
<dbReference type="AlphaFoldDB" id="A0A1H9YU55"/>
<evidence type="ECO:0000259" key="5">
    <source>
        <dbReference type="Pfam" id="PF24860"/>
    </source>
</evidence>
<name>A0A1H9YU55_9RHOB</name>
<comment type="subcellular location">
    <subcellularLocation>
        <location evidence="2">Cytoplasm</location>
    </subcellularLocation>
</comment>
<dbReference type="PANTHER" id="PTHR37689">
    <property type="entry name" value="PROTEIN FDHE"/>
    <property type="match status" value="1"/>
</dbReference>
<dbReference type="Gene3D" id="3.90.1670.10">
    <property type="entry name" value="FdhE-like domain"/>
    <property type="match status" value="1"/>
</dbReference>
<dbReference type="PANTHER" id="PTHR37689:SF1">
    <property type="entry name" value="PROTEIN FDHE"/>
    <property type="match status" value="1"/>
</dbReference>
<evidence type="ECO:0000313" key="6">
    <source>
        <dbReference type="EMBL" id="SES72709.1"/>
    </source>
</evidence>
<dbReference type="CDD" id="cd16341">
    <property type="entry name" value="FdhE"/>
    <property type="match status" value="1"/>
</dbReference>
<evidence type="ECO:0000259" key="3">
    <source>
        <dbReference type="Pfam" id="PF04216"/>
    </source>
</evidence>
<dbReference type="RefSeq" id="WP_090731936.1">
    <property type="nucleotide sequence ID" value="NZ_FOHO01000001.1"/>
</dbReference>
<proteinExistence type="inferred from homology"/>
<keyword evidence="7" id="KW-1185">Reference proteome</keyword>
<dbReference type="InterPro" id="IPR056797">
    <property type="entry name" value="FdhE_central"/>
</dbReference>
<evidence type="ECO:0000313" key="7">
    <source>
        <dbReference type="Proteomes" id="UP000199180"/>
    </source>
</evidence>
<dbReference type="Pfam" id="PF24859">
    <property type="entry name" value="FdhE_central"/>
    <property type="match status" value="1"/>
</dbReference>
<dbReference type="NCBIfam" id="TIGR01562">
    <property type="entry name" value="FdhE"/>
    <property type="match status" value="1"/>
</dbReference>
<reference evidence="6 7" key="1">
    <citation type="submission" date="2016-10" db="EMBL/GenBank/DDBJ databases">
        <authorList>
            <person name="de Groot N.N."/>
        </authorList>
    </citation>
    <scope>NUCLEOTIDE SEQUENCE [LARGE SCALE GENOMIC DNA]</scope>
    <source>
        <strain evidence="6 7">DSM 17862</strain>
    </source>
</reference>
<keyword evidence="1 2" id="KW-0963">Cytoplasm</keyword>
<feature type="domain" description="FdhE central" evidence="4">
    <location>
        <begin position="186"/>
        <end position="224"/>
    </location>
</feature>
<evidence type="ECO:0000256" key="1">
    <source>
        <dbReference type="ARBA" id="ARBA00022490"/>
    </source>
</evidence>
<dbReference type="HAMAP" id="MF_00611">
    <property type="entry name" value="FdeH"/>
    <property type="match status" value="1"/>
</dbReference>
<feature type="domain" description="FdhE C-terminal" evidence="5">
    <location>
        <begin position="225"/>
        <end position="301"/>
    </location>
</feature>
<protein>
    <recommendedName>
        <fullName evidence="2">Protein FdhE homolog</fullName>
    </recommendedName>
</protein>